<evidence type="ECO:0000313" key="3">
    <source>
        <dbReference type="Proteomes" id="UP000717364"/>
    </source>
</evidence>
<feature type="domain" description="SET" evidence="1">
    <location>
        <begin position="66"/>
        <end position="124"/>
    </location>
</feature>
<protein>
    <submittedName>
        <fullName evidence="2">SET domain-containing protein</fullName>
    </submittedName>
</protein>
<evidence type="ECO:0000259" key="1">
    <source>
        <dbReference type="Pfam" id="PF00856"/>
    </source>
</evidence>
<organism evidence="2 3">
    <name type="scientific">Leptothoe spongobia TAU-MAC 1115</name>
    <dbReference type="NCBI Taxonomy" id="1967444"/>
    <lineage>
        <taxon>Bacteria</taxon>
        <taxon>Bacillati</taxon>
        <taxon>Cyanobacteriota</taxon>
        <taxon>Cyanophyceae</taxon>
        <taxon>Nodosilineales</taxon>
        <taxon>Cymatolegaceae</taxon>
        <taxon>Leptothoe</taxon>
        <taxon>Leptothoe spongobia</taxon>
    </lineage>
</organism>
<reference evidence="2" key="2">
    <citation type="journal article" date="2021" name="Mar. Drugs">
        <title>Genome Reduction and Secondary Metabolism of the Marine Sponge-Associated Cyanobacterium Leptothoe.</title>
        <authorList>
            <person name="Konstantinou D."/>
            <person name="Popin R.V."/>
            <person name="Fewer D.P."/>
            <person name="Sivonen K."/>
            <person name="Gkelis S."/>
        </authorList>
    </citation>
    <scope>NUCLEOTIDE SEQUENCE</scope>
    <source>
        <strain evidence="2">TAU-MAC 1115</strain>
    </source>
</reference>
<dbReference type="PANTHER" id="PTHR12350:SF19">
    <property type="entry name" value="SET DOMAIN-CONTAINING PROTEIN"/>
    <property type="match status" value="1"/>
</dbReference>
<dbReference type="Proteomes" id="UP000717364">
    <property type="component" value="Unassembled WGS sequence"/>
</dbReference>
<gene>
    <name evidence="2" type="ORF">IXB50_01405</name>
</gene>
<dbReference type="InterPro" id="IPR046341">
    <property type="entry name" value="SET_dom_sf"/>
</dbReference>
<evidence type="ECO:0000313" key="2">
    <source>
        <dbReference type="EMBL" id="MBT9314080.1"/>
    </source>
</evidence>
<dbReference type="InterPro" id="IPR001214">
    <property type="entry name" value="SET_dom"/>
</dbReference>
<dbReference type="InterPro" id="IPR053201">
    <property type="entry name" value="Flavunoidine_N-MTase"/>
</dbReference>
<dbReference type="Gene3D" id="2.170.270.10">
    <property type="entry name" value="SET domain"/>
    <property type="match status" value="1"/>
</dbReference>
<keyword evidence="3" id="KW-1185">Reference proteome</keyword>
<name>A0A947GEX0_9CYAN</name>
<accession>A0A947GEX0</accession>
<dbReference type="Pfam" id="PF00856">
    <property type="entry name" value="SET"/>
    <property type="match status" value="1"/>
</dbReference>
<reference evidence="2" key="1">
    <citation type="submission" date="2020-11" db="EMBL/GenBank/DDBJ databases">
        <authorList>
            <person name="Konstantinou D."/>
            <person name="Gkelis S."/>
            <person name="Popin R."/>
            <person name="Fewer D."/>
            <person name="Sivonen K."/>
        </authorList>
    </citation>
    <scope>NUCLEOTIDE SEQUENCE</scope>
    <source>
        <strain evidence="2">TAU-MAC 1115</strain>
    </source>
</reference>
<dbReference type="AlphaFoldDB" id="A0A947GEX0"/>
<dbReference type="EMBL" id="JADOES010000002">
    <property type="protein sequence ID" value="MBT9314080.1"/>
    <property type="molecule type" value="Genomic_DNA"/>
</dbReference>
<sequence length="186" mass="20938">MSLAELIIRNTTKSISLHPIHLETTDIANDCQVILDEAQGAQSLIAKKNFAPGELLSRFYALDEFSQPSNDSLQIDETCHIGLYPTQLRYISHSCDPNVVFDIQAGEVICIKPIQAGEYITCFYPSTEWEVLDAFSCLCGSDQCLETIQGAKHLPIDILNRYELARHIRRLKRHQSLFSKAVQVSI</sequence>
<dbReference type="PANTHER" id="PTHR12350">
    <property type="entry name" value="HISTONE-LYSINE N-METHYLTRANSFERASE-RELATED"/>
    <property type="match status" value="1"/>
</dbReference>
<dbReference type="SUPFAM" id="SSF82199">
    <property type="entry name" value="SET domain"/>
    <property type="match status" value="1"/>
</dbReference>
<comment type="caution">
    <text evidence="2">The sequence shown here is derived from an EMBL/GenBank/DDBJ whole genome shotgun (WGS) entry which is preliminary data.</text>
</comment>
<proteinExistence type="predicted"/>